<dbReference type="EMBL" id="PGFE01000001">
    <property type="protein sequence ID" value="PJJ77450.1"/>
    <property type="molecule type" value="Genomic_DNA"/>
</dbReference>
<evidence type="ECO:0000259" key="1">
    <source>
        <dbReference type="Pfam" id="PF00485"/>
    </source>
</evidence>
<dbReference type="GO" id="GO:0016301">
    <property type="term" value="F:kinase activity"/>
    <property type="evidence" value="ECO:0007669"/>
    <property type="project" value="UniProtKB-KW"/>
</dbReference>
<dbReference type="Proteomes" id="UP000231693">
    <property type="component" value="Unassembled WGS sequence"/>
</dbReference>
<keyword evidence="2" id="KW-0418">Kinase</keyword>
<evidence type="ECO:0000313" key="2">
    <source>
        <dbReference type="EMBL" id="PJJ77450.1"/>
    </source>
</evidence>
<feature type="domain" description="Phosphoribulokinase/uridine kinase" evidence="1">
    <location>
        <begin position="22"/>
        <end position="132"/>
    </location>
</feature>
<dbReference type="RefSeq" id="WP_100421830.1">
    <property type="nucleotide sequence ID" value="NZ_BOOX01000003.1"/>
</dbReference>
<keyword evidence="2" id="KW-0808">Transferase</keyword>
<dbReference type="Pfam" id="PF00485">
    <property type="entry name" value="PRK"/>
    <property type="match status" value="1"/>
</dbReference>
<dbReference type="GO" id="GO:0005524">
    <property type="term" value="F:ATP binding"/>
    <property type="evidence" value="ECO:0007669"/>
    <property type="project" value="InterPro"/>
</dbReference>
<evidence type="ECO:0000313" key="3">
    <source>
        <dbReference type="Proteomes" id="UP000231693"/>
    </source>
</evidence>
<keyword evidence="3" id="KW-1185">Reference proteome</keyword>
<accession>A0A2M9CZV8</accession>
<dbReference type="InterPro" id="IPR027417">
    <property type="entry name" value="P-loop_NTPase"/>
</dbReference>
<reference evidence="2 3" key="1">
    <citation type="submission" date="2017-11" db="EMBL/GenBank/DDBJ databases">
        <title>Genomic Encyclopedia of Archaeal and Bacterial Type Strains, Phase II (KMG-II): From Individual Species to Whole Genera.</title>
        <authorList>
            <person name="Goeker M."/>
        </authorList>
    </citation>
    <scope>NUCLEOTIDE SEQUENCE [LARGE SCALE GENOMIC DNA]</scope>
    <source>
        <strain evidence="2 3">DSM 25478</strain>
    </source>
</reference>
<proteinExistence type="predicted"/>
<dbReference type="AlphaFoldDB" id="A0A2M9CZV8"/>
<dbReference type="OrthoDB" id="3691767at2"/>
<comment type="caution">
    <text evidence="2">The sequence shown here is derived from an EMBL/GenBank/DDBJ whole genome shotgun (WGS) entry which is preliminary data.</text>
</comment>
<gene>
    <name evidence="2" type="ORF">CLV28_0669</name>
</gene>
<organism evidence="2 3">
    <name type="scientific">Sediminihabitans luteus</name>
    <dbReference type="NCBI Taxonomy" id="1138585"/>
    <lineage>
        <taxon>Bacteria</taxon>
        <taxon>Bacillati</taxon>
        <taxon>Actinomycetota</taxon>
        <taxon>Actinomycetes</taxon>
        <taxon>Micrococcales</taxon>
        <taxon>Cellulomonadaceae</taxon>
        <taxon>Sediminihabitans</taxon>
    </lineage>
</organism>
<dbReference type="SUPFAM" id="SSF52540">
    <property type="entry name" value="P-loop containing nucleoside triphosphate hydrolases"/>
    <property type="match status" value="1"/>
</dbReference>
<dbReference type="InterPro" id="IPR006083">
    <property type="entry name" value="PRK/URK"/>
</dbReference>
<dbReference type="Gene3D" id="3.40.50.300">
    <property type="entry name" value="P-loop containing nucleotide triphosphate hydrolases"/>
    <property type="match status" value="1"/>
</dbReference>
<name>A0A2M9CZV8_9CELL</name>
<sequence>MPTDDALFDLPDGARSPRRRVVLLTGASGSGKTSLTRRLGLPVVQLDDFYRDLDHPAMPVRFGIVDWDDPASWDADAALDALDALCRDGAADVPVYDIPTSRRTGTTRLDVGDAPLVVAEGIFAAHLVTAVRERGILADAICLARPAVVTAWFRLLRDLGEMRKPPLTLVRRGWGLMRDEPRLVREWTALGCRPLTPAEAERTVRGL</sequence>
<protein>
    <submittedName>
        <fullName evidence="2">Uridine kinase</fullName>
    </submittedName>
</protein>